<dbReference type="EMBL" id="JAIXMP010000011">
    <property type="protein sequence ID" value="KAI9264934.1"/>
    <property type="molecule type" value="Genomic_DNA"/>
</dbReference>
<gene>
    <name evidence="4" type="ORF">BDA99DRAFT_571289</name>
</gene>
<feature type="domain" description="Myb-like" evidence="2">
    <location>
        <begin position="4"/>
        <end position="49"/>
    </location>
</feature>
<organism evidence="4 5">
    <name type="scientific">Phascolomyces articulosus</name>
    <dbReference type="NCBI Taxonomy" id="60185"/>
    <lineage>
        <taxon>Eukaryota</taxon>
        <taxon>Fungi</taxon>
        <taxon>Fungi incertae sedis</taxon>
        <taxon>Mucoromycota</taxon>
        <taxon>Mucoromycotina</taxon>
        <taxon>Mucoromycetes</taxon>
        <taxon>Mucorales</taxon>
        <taxon>Lichtheimiaceae</taxon>
        <taxon>Phascolomyces</taxon>
    </lineage>
</organism>
<dbReference type="InterPro" id="IPR001005">
    <property type="entry name" value="SANT/Myb"/>
</dbReference>
<sequence length="234" mass="26346">MAYPWTEAEINALVKTKQAYPHSSWDRIAQKIGSKHTPDACRRKYSSYAPKLATPWSLPQRRQLAKMVYYEPPTTWEAIGERVGHTSEECEAFYNNHVSFKELARGKREAQAEQRRLQFRPSSIIIVSGKQGTTTKRTSTSTSNTAVQQEKGKSIDETSATAAEGTSSVTATEPTRTTTIPTVTVPAGAKRRLWTEEEVDTLIQMRGEGHGWNDIAIRVNRTPGACQSKWRRLY</sequence>
<evidence type="ECO:0000313" key="4">
    <source>
        <dbReference type="EMBL" id="KAI9264934.1"/>
    </source>
</evidence>
<feature type="region of interest" description="Disordered" evidence="1">
    <location>
        <begin position="129"/>
        <end position="174"/>
    </location>
</feature>
<dbReference type="InterPro" id="IPR009057">
    <property type="entry name" value="Homeodomain-like_sf"/>
</dbReference>
<name>A0AAD5KBK3_9FUNG</name>
<evidence type="ECO:0000259" key="2">
    <source>
        <dbReference type="PROSITE" id="PS50090"/>
    </source>
</evidence>
<dbReference type="Pfam" id="PF13921">
    <property type="entry name" value="Myb_DNA-bind_6"/>
    <property type="match status" value="1"/>
</dbReference>
<dbReference type="CDD" id="cd00167">
    <property type="entry name" value="SANT"/>
    <property type="match status" value="2"/>
</dbReference>
<feature type="compositionally biased region" description="Low complexity" evidence="1">
    <location>
        <begin position="133"/>
        <end position="145"/>
    </location>
</feature>
<comment type="caution">
    <text evidence="4">The sequence shown here is derived from an EMBL/GenBank/DDBJ whole genome shotgun (WGS) entry which is preliminary data.</text>
</comment>
<dbReference type="SUPFAM" id="SSF46689">
    <property type="entry name" value="Homeodomain-like"/>
    <property type="match status" value="2"/>
</dbReference>
<dbReference type="PROSITE" id="PS50090">
    <property type="entry name" value="MYB_LIKE"/>
    <property type="match status" value="2"/>
</dbReference>
<dbReference type="SMART" id="SM00717">
    <property type="entry name" value="SANT"/>
    <property type="match status" value="3"/>
</dbReference>
<proteinExistence type="predicted"/>
<reference evidence="4" key="2">
    <citation type="submission" date="2023-02" db="EMBL/GenBank/DDBJ databases">
        <authorList>
            <consortium name="DOE Joint Genome Institute"/>
            <person name="Mondo S.J."/>
            <person name="Chang Y."/>
            <person name="Wang Y."/>
            <person name="Ahrendt S."/>
            <person name="Andreopoulos W."/>
            <person name="Barry K."/>
            <person name="Beard J."/>
            <person name="Benny G.L."/>
            <person name="Blankenship S."/>
            <person name="Bonito G."/>
            <person name="Cuomo C."/>
            <person name="Desiro A."/>
            <person name="Gervers K.A."/>
            <person name="Hundley H."/>
            <person name="Kuo A."/>
            <person name="LaButti K."/>
            <person name="Lang B.F."/>
            <person name="Lipzen A."/>
            <person name="O'Donnell K."/>
            <person name="Pangilinan J."/>
            <person name="Reynolds N."/>
            <person name="Sandor L."/>
            <person name="Smith M.W."/>
            <person name="Tsang A."/>
            <person name="Grigoriev I.V."/>
            <person name="Stajich J.E."/>
            <person name="Spatafora J.W."/>
        </authorList>
    </citation>
    <scope>NUCLEOTIDE SEQUENCE</scope>
    <source>
        <strain evidence="4">RSA 2281</strain>
    </source>
</reference>
<dbReference type="Proteomes" id="UP001209540">
    <property type="component" value="Unassembled WGS sequence"/>
</dbReference>
<protein>
    <submittedName>
        <fullName evidence="4">Uncharacterized protein</fullName>
    </submittedName>
</protein>
<keyword evidence="5" id="KW-1185">Reference proteome</keyword>
<dbReference type="InterPro" id="IPR017930">
    <property type="entry name" value="Myb_dom"/>
</dbReference>
<evidence type="ECO:0000259" key="3">
    <source>
        <dbReference type="PROSITE" id="PS51294"/>
    </source>
</evidence>
<reference evidence="4" key="1">
    <citation type="journal article" date="2022" name="IScience">
        <title>Evolution of zygomycete secretomes and the origins of terrestrial fungal ecologies.</title>
        <authorList>
            <person name="Chang Y."/>
            <person name="Wang Y."/>
            <person name="Mondo S."/>
            <person name="Ahrendt S."/>
            <person name="Andreopoulos W."/>
            <person name="Barry K."/>
            <person name="Beard J."/>
            <person name="Benny G.L."/>
            <person name="Blankenship S."/>
            <person name="Bonito G."/>
            <person name="Cuomo C."/>
            <person name="Desiro A."/>
            <person name="Gervers K.A."/>
            <person name="Hundley H."/>
            <person name="Kuo A."/>
            <person name="LaButti K."/>
            <person name="Lang B.F."/>
            <person name="Lipzen A."/>
            <person name="O'Donnell K."/>
            <person name="Pangilinan J."/>
            <person name="Reynolds N."/>
            <person name="Sandor L."/>
            <person name="Smith M.E."/>
            <person name="Tsang A."/>
            <person name="Grigoriev I.V."/>
            <person name="Stajich J.E."/>
            <person name="Spatafora J.W."/>
        </authorList>
    </citation>
    <scope>NUCLEOTIDE SEQUENCE</scope>
    <source>
        <strain evidence="4">RSA 2281</strain>
    </source>
</reference>
<evidence type="ECO:0000256" key="1">
    <source>
        <dbReference type="SAM" id="MobiDB-lite"/>
    </source>
</evidence>
<dbReference type="Gene3D" id="1.10.10.60">
    <property type="entry name" value="Homeodomain-like"/>
    <property type="match status" value="2"/>
</dbReference>
<feature type="domain" description="HTH myb-type" evidence="3">
    <location>
        <begin position="190"/>
        <end position="234"/>
    </location>
</feature>
<dbReference type="AlphaFoldDB" id="A0AAD5KBK3"/>
<dbReference type="Pfam" id="PF00249">
    <property type="entry name" value="Myb_DNA-binding"/>
    <property type="match status" value="1"/>
</dbReference>
<feature type="domain" description="HTH myb-type" evidence="3">
    <location>
        <begin position="1"/>
        <end position="53"/>
    </location>
</feature>
<dbReference type="PROSITE" id="PS51294">
    <property type="entry name" value="HTH_MYB"/>
    <property type="match status" value="2"/>
</dbReference>
<feature type="domain" description="Myb-like" evidence="2">
    <location>
        <begin position="186"/>
        <end position="234"/>
    </location>
</feature>
<evidence type="ECO:0000313" key="5">
    <source>
        <dbReference type="Proteomes" id="UP001209540"/>
    </source>
</evidence>
<accession>A0AAD5KBK3</accession>